<dbReference type="InterPro" id="IPR006677">
    <property type="entry name" value="tRNA_intron_Endonuc_cat-like"/>
</dbReference>
<comment type="similarity">
    <text evidence="1">Belongs to the tRNA-intron endonuclease family.</text>
</comment>
<dbReference type="PANTHER" id="PTHR21227">
    <property type="entry name" value="TRNA-SPLICING ENDONUCLEASE SUBUNIT SEN2"/>
    <property type="match status" value="1"/>
</dbReference>
<dbReference type="InterPro" id="IPR036167">
    <property type="entry name" value="tRNA_intron_Endo_cat-like_sf"/>
</dbReference>
<evidence type="ECO:0000259" key="4">
    <source>
        <dbReference type="Pfam" id="PF01974"/>
    </source>
</evidence>
<dbReference type="InterPro" id="IPR006676">
    <property type="entry name" value="tRNA_splic"/>
</dbReference>
<dbReference type="OMA" id="GCYGIRF"/>
<reference evidence="7" key="1">
    <citation type="submission" date="2017-02" db="UniProtKB">
        <authorList>
            <consortium name="WormBaseParasite"/>
        </authorList>
    </citation>
    <scope>IDENTIFICATION</scope>
</reference>
<dbReference type="Pfam" id="PF01974">
    <property type="entry name" value="tRNA_int_endo"/>
    <property type="match status" value="1"/>
</dbReference>
<feature type="domain" description="tRNA intron endonuclease catalytic" evidence="4">
    <location>
        <begin position="52"/>
        <end position="128"/>
    </location>
</feature>
<dbReference type="NCBIfam" id="TIGR00324">
    <property type="entry name" value="endA"/>
    <property type="match status" value="1"/>
</dbReference>
<dbReference type="GO" id="GO:0003676">
    <property type="term" value="F:nucleic acid binding"/>
    <property type="evidence" value="ECO:0007669"/>
    <property type="project" value="InterPro"/>
</dbReference>
<evidence type="ECO:0000256" key="1">
    <source>
        <dbReference type="ARBA" id="ARBA00008078"/>
    </source>
</evidence>
<protein>
    <recommendedName>
        <fullName evidence="2">tRNA-intron lyase</fullName>
        <ecNumber evidence="2">4.6.1.16</ecNumber>
    </recommendedName>
</protein>
<dbReference type="SUPFAM" id="SSF53032">
    <property type="entry name" value="tRNA-intron endonuclease catalytic domain-like"/>
    <property type="match status" value="1"/>
</dbReference>
<evidence type="ECO:0000313" key="6">
    <source>
        <dbReference type="Proteomes" id="UP000276776"/>
    </source>
</evidence>
<accession>A0A0N5CZP1</accession>
<reference evidence="5 6" key="2">
    <citation type="submission" date="2018-11" db="EMBL/GenBank/DDBJ databases">
        <authorList>
            <consortium name="Pathogen Informatics"/>
        </authorList>
    </citation>
    <scope>NUCLEOTIDE SEQUENCE [LARGE SCALE GENOMIC DNA]</scope>
</reference>
<evidence type="ECO:0000256" key="3">
    <source>
        <dbReference type="ARBA" id="ARBA00034031"/>
    </source>
</evidence>
<dbReference type="EC" id="4.6.1.16" evidence="2"/>
<dbReference type="AlphaFoldDB" id="A0A0N5CZP1"/>
<dbReference type="STRING" id="103827.A0A0N5CZP1"/>
<evidence type="ECO:0000256" key="2">
    <source>
        <dbReference type="ARBA" id="ARBA00012573"/>
    </source>
</evidence>
<dbReference type="CDD" id="cd22363">
    <property type="entry name" value="tRNA-intron_lyase_C"/>
    <property type="match status" value="1"/>
</dbReference>
<dbReference type="WBParaSite" id="TCLT_0000597001-mRNA-1">
    <property type="protein sequence ID" value="TCLT_0000597001-mRNA-1"/>
    <property type="gene ID" value="TCLT_0000597001"/>
</dbReference>
<dbReference type="InterPro" id="IPR011856">
    <property type="entry name" value="tRNA_endonuc-like_dom_sf"/>
</dbReference>
<dbReference type="GO" id="GO:0000213">
    <property type="term" value="F:tRNA-intron lyase activity"/>
    <property type="evidence" value="ECO:0007669"/>
    <property type="project" value="UniProtKB-EC"/>
</dbReference>
<dbReference type="Gene3D" id="3.40.1350.10">
    <property type="match status" value="1"/>
</dbReference>
<keyword evidence="6" id="KW-1185">Reference proteome</keyword>
<comment type="catalytic activity">
    <reaction evidence="3">
        <text>pretRNA = a 3'-half-tRNA molecule with a 5'-OH end + a 5'-half-tRNA molecule with a 2',3'-cyclic phosphate end + an intron with a 2',3'-cyclic phosphate and a 5'-hydroxyl terminus.</text>
        <dbReference type="EC" id="4.6.1.16"/>
    </reaction>
</comment>
<name>A0A0N5CZP1_THECL</name>
<evidence type="ECO:0000313" key="5">
    <source>
        <dbReference type="EMBL" id="VDN03266.1"/>
    </source>
</evidence>
<dbReference type="EMBL" id="UYYF01004376">
    <property type="protein sequence ID" value="VDN03266.1"/>
    <property type="molecule type" value="Genomic_DNA"/>
</dbReference>
<organism evidence="7">
    <name type="scientific">Thelazia callipaeda</name>
    <name type="common">Oriental eyeworm</name>
    <name type="synonym">Parasitic nematode</name>
    <dbReference type="NCBI Taxonomy" id="103827"/>
    <lineage>
        <taxon>Eukaryota</taxon>
        <taxon>Metazoa</taxon>
        <taxon>Ecdysozoa</taxon>
        <taxon>Nematoda</taxon>
        <taxon>Chromadorea</taxon>
        <taxon>Rhabditida</taxon>
        <taxon>Spirurina</taxon>
        <taxon>Spiruromorpha</taxon>
        <taxon>Thelazioidea</taxon>
        <taxon>Thelaziidae</taxon>
        <taxon>Thelazia</taxon>
    </lineage>
</organism>
<dbReference type="GO" id="GO:0005737">
    <property type="term" value="C:cytoplasm"/>
    <property type="evidence" value="ECO:0007669"/>
    <property type="project" value="TreeGrafter"/>
</dbReference>
<dbReference type="GO" id="GO:0000379">
    <property type="term" value="P:tRNA-type intron splice site recognition and cleavage"/>
    <property type="evidence" value="ECO:0007669"/>
    <property type="project" value="TreeGrafter"/>
</dbReference>
<sequence>MSPKDGSLRLSMEESFYLCAEVNLLRILNDEEVEYAAEDIWQIFFNYSGIQFVRRYATYRFLRNCGWAVRSGLHYGVDFMIYRDGAKYHHSSAGVRIVIPDKIRSVIPFIALNRELNSVKKRLIEATVTIPSNCNLQSMTCIRMITISTNTCLTWNTSDGR</sequence>
<dbReference type="GO" id="GO:0000214">
    <property type="term" value="C:tRNA-intron endonuclease complex"/>
    <property type="evidence" value="ECO:0007669"/>
    <property type="project" value="TreeGrafter"/>
</dbReference>
<gene>
    <name evidence="5" type="ORF">TCLT_LOCUS5959</name>
</gene>
<dbReference type="PANTHER" id="PTHR21227:SF0">
    <property type="entry name" value="TRNA-SPLICING ENDONUCLEASE SUBUNIT SEN2"/>
    <property type="match status" value="1"/>
</dbReference>
<dbReference type="OrthoDB" id="10249562at2759"/>
<dbReference type="Proteomes" id="UP000276776">
    <property type="component" value="Unassembled WGS sequence"/>
</dbReference>
<proteinExistence type="inferred from homology"/>
<evidence type="ECO:0000313" key="7">
    <source>
        <dbReference type="WBParaSite" id="TCLT_0000597001-mRNA-1"/>
    </source>
</evidence>